<feature type="region of interest" description="Disordered" evidence="1">
    <location>
        <begin position="1"/>
        <end position="32"/>
    </location>
</feature>
<dbReference type="EMBL" id="JAOPHQ010003744">
    <property type="protein sequence ID" value="KAK0141753.1"/>
    <property type="molecule type" value="Genomic_DNA"/>
</dbReference>
<comment type="caution">
    <text evidence="2">The sequence shown here is derived from an EMBL/GenBank/DDBJ whole genome shotgun (WGS) entry which is preliminary data.</text>
</comment>
<feature type="compositionally biased region" description="Polar residues" evidence="1">
    <location>
        <begin position="23"/>
        <end position="32"/>
    </location>
</feature>
<dbReference type="Proteomes" id="UP001174136">
    <property type="component" value="Unassembled WGS sequence"/>
</dbReference>
<gene>
    <name evidence="2" type="ORF">N1851_020577</name>
</gene>
<protein>
    <submittedName>
        <fullName evidence="2">Uncharacterized protein</fullName>
    </submittedName>
</protein>
<reference evidence="2" key="1">
    <citation type="journal article" date="2023" name="Front. Mar. Sci.">
        <title>A new Merluccius polli reference genome to investigate the effects of global change in West African waters.</title>
        <authorList>
            <person name="Mateo J.L."/>
            <person name="Blanco-Fernandez C."/>
            <person name="Garcia-Vazquez E."/>
            <person name="Machado-Schiaffino G."/>
        </authorList>
    </citation>
    <scope>NUCLEOTIDE SEQUENCE</scope>
    <source>
        <strain evidence="2">C29</strain>
        <tissue evidence="2">Fin</tissue>
    </source>
</reference>
<accession>A0AA47NYR1</accession>
<proteinExistence type="predicted"/>
<evidence type="ECO:0000256" key="1">
    <source>
        <dbReference type="SAM" id="MobiDB-lite"/>
    </source>
</evidence>
<keyword evidence="3" id="KW-1185">Reference proteome</keyword>
<dbReference type="AlphaFoldDB" id="A0AA47NYR1"/>
<evidence type="ECO:0000313" key="3">
    <source>
        <dbReference type="Proteomes" id="UP001174136"/>
    </source>
</evidence>
<name>A0AA47NYR1_MERPO</name>
<evidence type="ECO:0000313" key="2">
    <source>
        <dbReference type="EMBL" id="KAK0141753.1"/>
    </source>
</evidence>
<organism evidence="2 3">
    <name type="scientific">Merluccius polli</name>
    <name type="common">Benguela hake</name>
    <name type="synonym">Merluccius cadenati</name>
    <dbReference type="NCBI Taxonomy" id="89951"/>
    <lineage>
        <taxon>Eukaryota</taxon>
        <taxon>Metazoa</taxon>
        <taxon>Chordata</taxon>
        <taxon>Craniata</taxon>
        <taxon>Vertebrata</taxon>
        <taxon>Euteleostomi</taxon>
        <taxon>Actinopterygii</taxon>
        <taxon>Neopterygii</taxon>
        <taxon>Teleostei</taxon>
        <taxon>Neoteleostei</taxon>
        <taxon>Acanthomorphata</taxon>
        <taxon>Zeiogadaria</taxon>
        <taxon>Gadariae</taxon>
        <taxon>Gadiformes</taxon>
        <taxon>Gadoidei</taxon>
        <taxon>Merlucciidae</taxon>
        <taxon>Merluccius</taxon>
    </lineage>
</organism>
<sequence>MTKSSSSSQHHLSTFIRAGQRPSAASRTSSSGLLSTAQDWELKLDVWKQLKLTENVAATTSRPDMVLLSEASKQVILLELAIPWEDRIEEANQKKRVKYAELVEQCRSE</sequence>